<accession>M9RT98</accession>
<gene>
    <name evidence="1" type="ORF">OA238_c37720</name>
</gene>
<proteinExistence type="predicted"/>
<organism evidence="1 2">
    <name type="scientific">Octadecabacter arcticus 238</name>
    <dbReference type="NCBI Taxonomy" id="391616"/>
    <lineage>
        <taxon>Bacteria</taxon>
        <taxon>Pseudomonadati</taxon>
        <taxon>Pseudomonadota</taxon>
        <taxon>Alphaproteobacteria</taxon>
        <taxon>Rhodobacterales</taxon>
        <taxon>Roseobacteraceae</taxon>
        <taxon>Octadecabacter</taxon>
    </lineage>
</organism>
<dbReference type="KEGG" id="oar:OA238_c37720"/>
<dbReference type="STRING" id="391616.OA238_c37720"/>
<dbReference type="Proteomes" id="UP000004688">
    <property type="component" value="Chromosome"/>
</dbReference>
<dbReference type="EMBL" id="CP003742">
    <property type="protein sequence ID" value="AGI73721.1"/>
    <property type="molecule type" value="Genomic_DNA"/>
</dbReference>
<reference evidence="1 2" key="1">
    <citation type="journal article" date="2013" name="PLoS ONE">
        <title>Poles Apart: Arctic and Antarctic Octadecabacter strains Share High Genome Plasticity and a New Type of Xanthorhodopsin.</title>
        <authorList>
            <person name="Vollmers J."/>
            <person name="Voget S."/>
            <person name="Dietrich S."/>
            <person name="Gollnow K."/>
            <person name="Smits M."/>
            <person name="Meyer K."/>
            <person name="Brinkhoff T."/>
            <person name="Simon M."/>
            <person name="Daniel R."/>
        </authorList>
    </citation>
    <scope>NUCLEOTIDE SEQUENCE [LARGE SCALE GENOMIC DNA]</scope>
    <source>
        <strain evidence="1 2">238</strain>
    </source>
</reference>
<keyword evidence="2" id="KW-1185">Reference proteome</keyword>
<dbReference type="HOGENOM" id="CLU_1420495_0_0_5"/>
<sequence>MKRRTFVLSAPLVLAACGGVTREEILAPQSAIDRVAYVHPGPKRLTLMTMKNTGSDNGAHTGLMINASQRVLWDPAGTFGHSTIPERNDVHFGITPQIEQLYISFHSRVTFYTLIQELDVTPEVAELAMRLAVANGPTPKAACTTHTSRMLGKLPGLEHIRTGLFPNNLSDQFGQIPGVRSREYRETDSDDKDVAAAEIDQLLTANQ</sequence>
<protein>
    <recommendedName>
        <fullName evidence="3">Lipoprotein</fullName>
    </recommendedName>
</protein>
<evidence type="ECO:0008006" key="3">
    <source>
        <dbReference type="Google" id="ProtNLM"/>
    </source>
</evidence>
<name>M9RT98_9RHOB</name>
<evidence type="ECO:0000313" key="1">
    <source>
        <dbReference type="EMBL" id="AGI73721.1"/>
    </source>
</evidence>
<dbReference type="RefSeq" id="WP_015496708.1">
    <property type="nucleotide sequence ID" value="NC_020908.1"/>
</dbReference>
<dbReference type="PROSITE" id="PS51257">
    <property type="entry name" value="PROKAR_LIPOPROTEIN"/>
    <property type="match status" value="1"/>
</dbReference>
<dbReference type="eggNOG" id="ENOG50315W2">
    <property type="taxonomic scope" value="Bacteria"/>
</dbReference>
<evidence type="ECO:0000313" key="2">
    <source>
        <dbReference type="Proteomes" id="UP000004688"/>
    </source>
</evidence>
<dbReference type="AlphaFoldDB" id="M9RT98"/>
<dbReference type="OrthoDB" id="7666390at2"/>